<proteinExistence type="evidence at transcript level"/>
<feature type="compositionally biased region" description="Acidic residues" evidence="1">
    <location>
        <begin position="12"/>
        <end position="22"/>
    </location>
</feature>
<feature type="region of interest" description="Disordered" evidence="1">
    <location>
        <begin position="1"/>
        <end position="24"/>
    </location>
</feature>
<organism evidence="3">
    <name type="scientific">Glycine max</name>
    <name type="common">Soybean</name>
    <name type="synonym">Glycine hispida</name>
    <dbReference type="NCBI Taxonomy" id="3847"/>
    <lineage>
        <taxon>Eukaryota</taxon>
        <taxon>Viridiplantae</taxon>
        <taxon>Streptophyta</taxon>
        <taxon>Embryophyta</taxon>
        <taxon>Tracheophyta</taxon>
        <taxon>Spermatophyta</taxon>
        <taxon>Magnoliopsida</taxon>
        <taxon>eudicotyledons</taxon>
        <taxon>Gunneridae</taxon>
        <taxon>Pentapetalae</taxon>
        <taxon>rosids</taxon>
        <taxon>fabids</taxon>
        <taxon>Fabales</taxon>
        <taxon>Fabaceae</taxon>
        <taxon>Papilionoideae</taxon>
        <taxon>50 kb inversion clade</taxon>
        <taxon>NPAAA clade</taxon>
        <taxon>indigoferoid/millettioid clade</taxon>
        <taxon>Phaseoleae</taxon>
        <taxon>Glycine</taxon>
        <taxon>Glycine subgen. Soja</taxon>
    </lineage>
</organism>
<evidence type="ECO:0000256" key="1">
    <source>
        <dbReference type="SAM" id="MobiDB-lite"/>
    </source>
</evidence>
<protein>
    <recommendedName>
        <fullName evidence="2">Ssl1-like domain-containing protein</fullName>
    </recommendedName>
</protein>
<dbReference type="SUPFAM" id="SSF53300">
    <property type="entry name" value="vWA-like"/>
    <property type="match status" value="1"/>
</dbReference>
<feature type="domain" description="Ssl1-like" evidence="2">
    <location>
        <begin position="88"/>
        <end position="213"/>
    </location>
</feature>
<dbReference type="Gene3D" id="3.40.50.410">
    <property type="entry name" value="von Willebrand factor, type A domain"/>
    <property type="match status" value="1"/>
</dbReference>
<dbReference type="AlphaFoldDB" id="C6T7E1"/>
<dbReference type="Pfam" id="PF04056">
    <property type="entry name" value="Ssl1"/>
    <property type="match status" value="1"/>
</dbReference>
<evidence type="ECO:0000259" key="2">
    <source>
        <dbReference type="Pfam" id="PF04056"/>
    </source>
</evidence>
<dbReference type="InterPro" id="IPR036465">
    <property type="entry name" value="vWFA_dom_sf"/>
</dbReference>
<dbReference type="PANTHER" id="PTHR12695:SF2">
    <property type="entry name" value="GENERAL TRANSCRIPTION FACTOR IIH SUBUNIT 2-RELATED"/>
    <property type="match status" value="1"/>
</dbReference>
<dbReference type="ExpressionAtlas" id="C6T7E1">
    <property type="expression patterns" value="baseline and differential"/>
</dbReference>
<accession>C6T7E1</accession>
<name>C6T7E1_SOYBN</name>
<dbReference type="EMBL" id="BT093367">
    <property type="protein sequence ID" value="ACU17743.1"/>
    <property type="molecule type" value="mRNA"/>
</dbReference>
<dbReference type="PANTHER" id="PTHR12695">
    <property type="entry name" value="GENERAL TRANSCRIPTION FACTOR IIH SUBUNIT 2"/>
    <property type="match status" value="1"/>
</dbReference>
<sequence length="214" mass="23873">MNNVAERPLNGDVEDDDEDDGGGLEAWERTYAEDRSWEALQEDESGLLRPIDTTAIYHAQYRRRLRTLAATAATARIQKGLIRYLYIVVDLSKAASERDFRPSRMAVMGKQVEAFIREFFDQNPLSHVGLVTIKDGIAHCITELGGSPESHIKALMGKLECSGDASLQNALELVLGYLNQIPSYGHREVLILYSALSTCDPGDLMETIPEMQKE</sequence>
<reference evidence="3" key="1">
    <citation type="submission" date="2009-08" db="EMBL/GenBank/DDBJ databases">
        <authorList>
            <person name="Cheung F."/>
            <person name="Xiao Y."/>
            <person name="Chan A."/>
            <person name="Moskal W."/>
            <person name="Town C.D."/>
        </authorList>
    </citation>
    <scope>NUCLEOTIDE SEQUENCE</scope>
</reference>
<dbReference type="InterPro" id="IPR007198">
    <property type="entry name" value="Ssl1-like"/>
</dbReference>
<evidence type="ECO:0000313" key="3">
    <source>
        <dbReference type="EMBL" id="ACU17743.1"/>
    </source>
</evidence>